<dbReference type="AlphaFoldDB" id="A0A5A9NQR2"/>
<evidence type="ECO:0000256" key="1">
    <source>
        <dbReference type="SAM" id="MobiDB-lite"/>
    </source>
</evidence>
<dbReference type="EMBL" id="SOYY01000014">
    <property type="protein sequence ID" value="KAA0711818.1"/>
    <property type="molecule type" value="Genomic_DNA"/>
</dbReference>
<protein>
    <submittedName>
        <fullName evidence="2">Uncharacterized protein</fullName>
    </submittedName>
</protein>
<evidence type="ECO:0000313" key="3">
    <source>
        <dbReference type="Proteomes" id="UP000324632"/>
    </source>
</evidence>
<sequence>MQTVLAPSRLPYLSPMGVARPSHSGTMPQRAKEQSQQTPAPPYLRTSDPGSDTPSTGGPPLTETQAEGNNLPISPDRRHPGRSRKSGTAPAMPWMSSRMGTVPYHVPQCLQESFVFPGVHSMQQPQLDIATCDFRSPPHSPLDGASGGKDLRQESLLDFMG</sequence>
<feature type="region of interest" description="Disordered" evidence="1">
    <location>
        <begin position="1"/>
        <end position="97"/>
    </location>
</feature>
<organism evidence="2 3">
    <name type="scientific">Triplophysa tibetana</name>
    <dbReference type="NCBI Taxonomy" id="1572043"/>
    <lineage>
        <taxon>Eukaryota</taxon>
        <taxon>Metazoa</taxon>
        <taxon>Chordata</taxon>
        <taxon>Craniata</taxon>
        <taxon>Vertebrata</taxon>
        <taxon>Euteleostomi</taxon>
        <taxon>Actinopterygii</taxon>
        <taxon>Neopterygii</taxon>
        <taxon>Teleostei</taxon>
        <taxon>Ostariophysi</taxon>
        <taxon>Cypriniformes</taxon>
        <taxon>Nemacheilidae</taxon>
        <taxon>Triplophysa</taxon>
    </lineage>
</organism>
<proteinExistence type="predicted"/>
<gene>
    <name evidence="2" type="ORF">E1301_Tti021153</name>
</gene>
<name>A0A5A9NQR2_9TELE</name>
<feature type="compositionally biased region" description="Low complexity" evidence="1">
    <location>
        <begin position="46"/>
        <end position="60"/>
    </location>
</feature>
<dbReference type="Proteomes" id="UP000324632">
    <property type="component" value="Chromosome 14"/>
</dbReference>
<feature type="region of interest" description="Disordered" evidence="1">
    <location>
        <begin position="135"/>
        <end position="161"/>
    </location>
</feature>
<accession>A0A5A9NQR2</accession>
<reference evidence="2 3" key="1">
    <citation type="journal article" date="2019" name="Mol. Ecol. Resour.">
        <title>Chromosome-level genome assembly of Triplophysa tibetana, a fish adapted to the harsh high-altitude environment of the Tibetan Plateau.</title>
        <authorList>
            <person name="Yang X."/>
            <person name="Liu H."/>
            <person name="Ma Z."/>
            <person name="Zou Y."/>
            <person name="Zou M."/>
            <person name="Mao Y."/>
            <person name="Li X."/>
            <person name="Wang H."/>
            <person name="Chen T."/>
            <person name="Wang W."/>
            <person name="Yang R."/>
        </authorList>
    </citation>
    <scope>NUCLEOTIDE SEQUENCE [LARGE SCALE GENOMIC DNA]</scope>
    <source>
        <strain evidence="2">TTIB1903HZAU</strain>
        <tissue evidence="2">Muscle</tissue>
    </source>
</reference>
<comment type="caution">
    <text evidence="2">The sequence shown here is derived from an EMBL/GenBank/DDBJ whole genome shotgun (WGS) entry which is preliminary data.</text>
</comment>
<feature type="compositionally biased region" description="Polar residues" evidence="1">
    <location>
        <begin position="62"/>
        <end position="72"/>
    </location>
</feature>
<keyword evidence="3" id="KW-1185">Reference proteome</keyword>
<evidence type="ECO:0000313" key="2">
    <source>
        <dbReference type="EMBL" id="KAA0711818.1"/>
    </source>
</evidence>